<accession>A0A399G707</accession>
<proteinExistence type="predicted"/>
<evidence type="ECO:0000313" key="1">
    <source>
        <dbReference type="EMBL" id="UOE20615.1"/>
    </source>
</evidence>
<dbReference type="EMBL" id="CP063196">
    <property type="protein sequence ID" value="UOE20615.1"/>
    <property type="molecule type" value="Genomic_DNA"/>
</dbReference>
<evidence type="ECO:0000313" key="2">
    <source>
        <dbReference type="Proteomes" id="UP000265719"/>
    </source>
</evidence>
<reference evidence="1" key="1">
    <citation type="submission" date="2020-10" db="EMBL/GenBank/DDBJ databases">
        <title>De novo genome project of the cellulose decomposer Thermobifida halotolerans type strain.</title>
        <authorList>
            <person name="Nagy I."/>
            <person name="Horvath B."/>
            <person name="Kukolya J."/>
            <person name="Nagy I."/>
            <person name="Orsini M."/>
        </authorList>
    </citation>
    <scope>NUCLEOTIDE SEQUENCE</scope>
    <source>
        <strain evidence="1">DSM 44931</strain>
    </source>
</reference>
<dbReference type="RefSeq" id="WP_068691977.1">
    <property type="nucleotide sequence ID" value="NZ_CP063196.1"/>
</dbReference>
<name>A0A399G707_9ACTN</name>
<gene>
    <name evidence="1" type="ORF">NI17_005205</name>
</gene>
<dbReference type="Proteomes" id="UP000265719">
    <property type="component" value="Chromosome"/>
</dbReference>
<keyword evidence="2" id="KW-1185">Reference proteome</keyword>
<dbReference type="AlphaFoldDB" id="A0A399G707"/>
<organism evidence="1 2">
    <name type="scientific">Thermobifida halotolerans</name>
    <dbReference type="NCBI Taxonomy" id="483545"/>
    <lineage>
        <taxon>Bacteria</taxon>
        <taxon>Bacillati</taxon>
        <taxon>Actinomycetota</taxon>
        <taxon>Actinomycetes</taxon>
        <taxon>Streptosporangiales</taxon>
        <taxon>Nocardiopsidaceae</taxon>
        <taxon>Thermobifida</taxon>
    </lineage>
</organism>
<dbReference type="KEGG" id="thao:NI17_005205"/>
<protein>
    <submittedName>
        <fullName evidence="1">Uncharacterized protein</fullName>
    </submittedName>
</protein>
<sequence>METLLTVLSVFLMMFGVWIVTAVGQAIHRSHQRALLREREKTERLRLRLEAQERAQERADRIYLDAVERHTGPLPDPDEAPQAAPERREE</sequence>